<dbReference type="PANTHER" id="PTHR13403:SF6">
    <property type="entry name" value="SNURPORTIN-1"/>
    <property type="match status" value="1"/>
</dbReference>
<keyword evidence="7" id="KW-0963">Cytoplasm</keyword>
<dbReference type="Proteomes" id="UP001049176">
    <property type="component" value="Chromosome 5"/>
</dbReference>
<keyword evidence="14" id="KW-1185">Reference proteome</keyword>
<name>A0A9P7US52_9AGAR</name>
<sequence length="440" mass="48663">MDHPLMFASNRKTTYKLPPAQVITTSSSQQARREKALEDQKRRRAQKVDLSRQLDGFADLNLAASDDEGEEETDGDGVRVAHGGVASFTSAFEATQPCSIPPMPLSALLESKQSTASGGPLNTKKKGKRKRTTRVGGKSDRNQKWADKCMYAELLEMNDVDTWVQSQRADDGLPDDLETGWVAVGPVPVGKRCLAISRDSSGNGVEPNTMLRSRLLGKPLLPWFPSNLPPHTVLDCILDENWKDNGILHVLDVLQWKGRDIADCETPFRFWWRDTRVTELPPLPPPTSATPASSSTSTGGVQSYHFPYPTTLLPIPYNIDTSFPSLLQSIIPAARLTRPVEIVIPENPNSHIQTDNYQRSFITFKTDIASDGLLLYVAEACYESGTNPLSSWIPARNYEVPGSGAMQTTFDSLGPLDTFEKLVRRRVEQKGSSTEDTEMT</sequence>
<dbReference type="GO" id="GO:0003723">
    <property type="term" value="F:RNA binding"/>
    <property type="evidence" value="ECO:0007669"/>
    <property type="project" value="UniProtKB-KW"/>
</dbReference>
<keyword evidence="9" id="KW-0539">Nucleus</keyword>
<feature type="domain" description="Snurportin-1 m3G cap-binding" evidence="12">
    <location>
        <begin position="173"/>
        <end position="285"/>
    </location>
</feature>
<evidence type="ECO:0000259" key="11">
    <source>
        <dbReference type="Pfam" id="PF11538"/>
    </source>
</evidence>
<evidence type="ECO:0000313" key="14">
    <source>
        <dbReference type="Proteomes" id="UP001049176"/>
    </source>
</evidence>
<feature type="region of interest" description="Disordered" evidence="10">
    <location>
        <begin position="112"/>
        <end position="140"/>
    </location>
</feature>
<evidence type="ECO:0000256" key="3">
    <source>
        <dbReference type="ARBA" id="ARBA00004496"/>
    </source>
</evidence>
<dbReference type="PANTHER" id="PTHR13403">
    <property type="entry name" value="SNURPORTIN1 RNUT1 PROTEIN RNA, U TRANSPORTER 1"/>
    <property type="match status" value="1"/>
</dbReference>
<dbReference type="SUPFAM" id="SSF56091">
    <property type="entry name" value="DNA ligase/mRNA capping enzyme, catalytic domain"/>
    <property type="match status" value="1"/>
</dbReference>
<evidence type="ECO:0000256" key="6">
    <source>
        <dbReference type="ARBA" id="ARBA00022448"/>
    </source>
</evidence>
<dbReference type="Pfam" id="PF21974">
    <property type="entry name" value="SPN1_m3Gcap_bd"/>
    <property type="match status" value="1"/>
</dbReference>
<dbReference type="GO" id="GO:0005634">
    <property type="term" value="C:nucleus"/>
    <property type="evidence" value="ECO:0007669"/>
    <property type="project" value="UniProtKB-SubCell"/>
</dbReference>
<dbReference type="EMBL" id="CM032185">
    <property type="protein sequence ID" value="KAG7092073.1"/>
    <property type="molecule type" value="Genomic_DNA"/>
</dbReference>
<evidence type="ECO:0000256" key="5">
    <source>
        <dbReference type="ARBA" id="ARBA00016034"/>
    </source>
</evidence>
<comment type="similarity">
    <text evidence="4">Belongs to the snurportin family.</text>
</comment>
<dbReference type="Pfam" id="PF11538">
    <property type="entry name" value="Snurportin1"/>
    <property type="match status" value="1"/>
</dbReference>
<dbReference type="InterPro" id="IPR017336">
    <property type="entry name" value="Snurportin-1"/>
</dbReference>
<dbReference type="AlphaFoldDB" id="A0A9P7US52"/>
<evidence type="ECO:0000259" key="12">
    <source>
        <dbReference type="Pfam" id="PF21974"/>
    </source>
</evidence>
<comment type="subcellular location">
    <subcellularLocation>
        <location evidence="3">Cytoplasm</location>
    </subcellularLocation>
    <subcellularLocation>
        <location evidence="2">Nucleus</location>
    </subcellularLocation>
</comment>
<keyword evidence="8" id="KW-0694">RNA-binding</keyword>
<dbReference type="GeneID" id="66077530"/>
<feature type="region of interest" description="Disordered" evidence="10">
    <location>
        <begin position="1"/>
        <end position="50"/>
    </location>
</feature>
<dbReference type="InterPro" id="IPR024721">
    <property type="entry name" value="Snurportin-1_N"/>
</dbReference>
<evidence type="ECO:0000256" key="2">
    <source>
        <dbReference type="ARBA" id="ARBA00004123"/>
    </source>
</evidence>
<evidence type="ECO:0000256" key="10">
    <source>
        <dbReference type="SAM" id="MobiDB-lite"/>
    </source>
</evidence>
<dbReference type="OrthoDB" id="10003593at2759"/>
<evidence type="ECO:0000256" key="1">
    <source>
        <dbReference type="ARBA" id="ARBA00003975"/>
    </source>
</evidence>
<dbReference type="KEGG" id="more:E1B28_008454"/>
<comment type="caution">
    <text evidence="13">The sequence shown here is derived from an EMBL/GenBank/DDBJ whole genome shotgun (WGS) entry which is preliminary data.</text>
</comment>
<evidence type="ECO:0000256" key="9">
    <source>
        <dbReference type="ARBA" id="ARBA00023242"/>
    </source>
</evidence>
<dbReference type="Gene3D" id="3.30.470.30">
    <property type="entry name" value="DNA ligase/mRNA capping enzyme"/>
    <property type="match status" value="1"/>
</dbReference>
<reference evidence="13" key="1">
    <citation type="journal article" date="2021" name="Genome Biol. Evol.">
        <title>The assembled and annotated genome of the fairy-ring fungus Marasmius oreades.</title>
        <authorList>
            <person name="Hiltunen M."/>
            <person name="Ament-Velasquez S.L."/>
            <person name="Johannesson H."/>
        </authorList>
    </citation>
    <scope>NUCLEOTIDE SEQUENCE</scope>
    <source>
        <strain evidence="13">03SP1</strain>
    </source>
</reference>
<dbReference type="InterPro" id="IPR047857">
    <property type="entry name" value="Snurportin1_C"/>
</dbReference>
<dbReference type="GO" id="GO:0005737">
    <property type="term" value="C:cytoplasm"/>
    <property type="evidence" value="ECO:0007669"/>
    <property type="project" value="UniProtKB-SubCell"/>
</dbReference>
<dbReference type="GO" id="GO:0061015">
    <property type="term" value="P:snRNA import into nucleus"/>
    <property type="evidence" value="ECO:0007669"/>
    <property type="project" value="InterPro"/>
</dbReference>
<comment type="function">
    <text evidence="1">Functions as an U snRNP-specific nuclear import adapter. Involved in the trimethylguanosine (m3G)-cap-dependent nuclear import of U snRNPs. Binds specifically to the terminal m3G-cap U snRNAs.</text>
</comment>
<organism evidence="13 14">
    <name type="scientific">Marasmius oreades</name>
    <name type="common">fairy-ring Marasmius</name>
    <dbReference type="NCBI Taxonomy" id="181124"/>
    <lineage>
        <taxon>Eukaryota</taxon>
        <taxon>Fungi</taxon>
        <taxon>Dikarya</taxon>
        <taxon>Basidiomycota</taxon>
        <taxon>Agaricomycotina</taxon>
        <taxon>Agaricomycetes</taxon>
        <taxon>Agaricomycetidae</taxon>
        <taxon>Agaricales</taxon>
        <taxon>Marasmiineae</taxon>
        <taxon>Marasmiaceae</taxon>
        <taxon>Marasmius</taxon>
    </lineage>
</organism>
<accession>A0A9P7US52</accession>
<feature type="compositionally biased region" description="Basic and acidic residues" evidence="10">
    <location>
        <begin position="31"/>
        <end position="50"/>
    </location>
</feature>
<proteinExistence type="inferred from homology"/>
<feature type="compositionally biased region" description="Basic residues" evidence="10">
    <location>
        <begin position="123"/>
        <end position="133"/>
    </location>
</feature>
<evidence type="ECO:0000313" key="13">
    <source>
        <dbReference type="EMBL" id="KAG7092073.1"/>
    </source>
</evidence>
<protein>
    <recommendedName>
        <fullName evidence="5">Snurportin-1</fullName>
    </recommendedName>
</protein>
<evidence type="ECO:0000256" key="4">
    <source>
        <dbReference type="ARBA" id="ARBA00007540"/>
    </source>
</evidence>
<dbReference type="RefSeq" id="XP_043008543.1">
    <property type="nucleotide sequence ID" value="XM_043153259.1"/>
</dbReference>
<keyword evidence="6" id="KW-0813">Transport</keyword>
<gene>
    <name evidence="13" type="ORF">E1B28_008454</name>
</gene>
<evidence type="ECO:0000256" key="8">
    <source>
        <dbReference type="ARBA" id="ARBA00022884"/>
    </source>
</evidence>
<feature type="domain" description="Snurportin-1 N-terminal" evidence="11">
    <location>
        <begin position="25"/>
        <end position="52"/>
    </location>
</feature>
<evidence type="ECO:0000256" key="7">
    <source>
        <dbReference type="ARBA" id="ARBA00022490"/>
    </source>
</evidence>